<keyword evidence="1" id="KW-0732">Signal</keyword>
<organism evidence="4 5">
    <name type="scientific">Mucilaginibacter pineti</name>
    <dbReference type="NCBI Taxonomy" id="1391627"/>
    <lineage>
        <taxon>Bacteria</taxon>
        <taxon>Pseudomonadati</taxon>
        <taxon>Bacteroidota</taxon>
        <taxon>Sphingobacteriia</taxon>
        <taxon>Sphingobacteriales</taxon>
        <taxon>Sphingobacteriaceae</taxon>
        <taxon>Mucilaginibacter</taxon>
    </lineage>
</organism>
<dbReference type="Pfam" id="PF13229">
    <property type="entry name" value="Beta_helix"/>
    <property type="match status" value="1"/>
</dbReference>
<dbReference type="Proteomes" id="UP000199072">
    <property type="component" value="Unassembled WGS sequence"/>
</dbReference>
<dbReference type="SUPFAM" id="SSF51126">
    <property type="entry name" value="Pectin lyase-like"/>
    <property type="match status" value="1"/>
</dbReference>
<dbReference type="InterPro" id="IPR006626">
    <property type="entry name" value="PbH1"/>
</dbReference>
<dbReference type="NCBIfam" id="TIGR03804">
    <property type="entry name" value="para_beta_helix"/>
    <property type="match status" value="1"/>
</dbReference>
<dbReference type="InterPro" id="IPR039448">
    <property type="entry name" value="Beta_helix"/>
</dbReference>
<name>A0A1G7GAP4_9SPHI</name>
<proteinExistence type="predicted"/>
<feature type="domain" description="Glycoside hydrolase 120 insertion" evidence="3">
    <location>
        <begin position="83"/>
        <end position="139"/>
    </location>
</feature>
<sequence length="511" mass="56682">MRKLFSLYLCLLSLMASATEYHVAKKGRHTFRTIGEAAAVAKPGDVIIVHNGIYRELVAPAISGVTYRAAKGEKPEIRGSEVVSAWTPERPGIWKLVLPNSYFGNYNPYTDLIFGDWFFPQKLKLHTGEVYLNGKALEEGPGWTTEQKDGQTIIYAHFNHLNAKDVVEINVRPSCFYPAKTGVNNITVSGFVLKQAATQWAAPTAEQVGIIGTNWSSGWTIENNTISDSKCVGITLGKDRASGQNPWSAEMSKEGSDIYNDMIKLVAARDWNKQNIGSHIVRNNTIYNCGVAGICGSLGAINSQILHNTIHDIYTRRNFYGAEMAGIKIHGAIDVIIKGNKVSNAFIGLWLDWMAQGTVISGNTFSGNDYADFFPEVNHGPYLFKDNVMLSPVAFRDWSEGGTLTHNLFGGKLSRAPQDRQTPYFKPHSTKIIGVKKILGGNNTFTNNYFLSDGPELKIPLMHPWDKPDSLQSYGLSLYDSAAQPVIRRNNHIITKKNIAHIIKQHFLFTP</sequence>
<dbReference type="Pfam" id="PF21258">
    <property type="entry name" value="Glyco_hydro_120_ins"/>
    <property type="match status" value="1"/>
</dbReference>
<evidence type="ECO:0000313" key="4">
    <source>
        <dbReference type="EMBL" id="SDE85218.1"/>
    </source>
</evidence>
<reference evidence="4 5" key="1">
    <citation type="submission" date="2016-10" db="EMBL/GenBank/DDBJ databases">
        <authorList>
            <person name="de Groot N.N."/>
        </authorList>
    </citation>
    <scope>NUCLEOTIDE SEQUENCE [LARGE SCALE GENOMIC DNA]</scope>
    <source>
        <strain evidence="4 5">47C3B</strain>
    </source>
</reference>
<dbReference type="Gene3D" id="2.160.20.10">
    <property type="entry name" value="Single-stranded right-handed beta-helix, Pectin lyase-like"/>
    <property type="match status" value="1"/>
</dbReference>
<dbReference type="SMART" id="SM00710">
    <property type="entry name" value="PbH1"/>
    <property type="match status" value="6"/>
</dbReference>
<dbReference type="InterPro" id="IPR022441">
    <property type="entry name" value="Para_beta_helix_rpt-2"/>
</dbReference>
<protein>
    <submittedName>
        <fullName evidence="4">Parallel beta-helix repeat (Two copies)</fullName>
    </submittedName>
</protein>
<accession>A0A1G7GAP4</accession>
<dbReference type="InterPro" id="IPR012334">
    <property type="entry name" value="Pectin_lyas_fold"/>
</dbReference>
<feature type="domain" description="Right handed beta helix" evidence="2">
    <location>
        <begin position="213"/>
        <end position="369"/>
    </location>
</feature>
<gene>
    <name evidence="4" type="ORF">SAMN05216464_11054</name>
</gene>
<feature type="chain" id="PRO_5011632030" evidence="1">
    <location>
        <begin position="19"/>
        <end position="511"/>
    </location>
</feature>
<dbReference type="AlphaFoldDB" id="A0A1G7GAP4"/>
<evidence type="ECO:0000259" key="2">
    <source>
        <dbReference type="Pfam" id="PF13229"/>
    </source>
</evidence>
<dbReference type="InterPro" id="IPR011050">
    <property type="entry name" value="Pectin_lyase_fold/virulence"/>
</dbReference>
<dbReference type="InterPro" id="IPR049169">
    <property type="entry name" value="Glyco_hydro_120_ins"/>
</dbReference>
<keyword evidence="5" id="KW-1185">Reference proteome</keyword>
<dbReference type="EMBL" id="FNAI01000010">
    <property type="protein sequence ID" value="SDE85218.1"/>
    <property type="molecule type" value="Genomic_DNA"/>
</dbReference>
<dbReference type="STRING" id="1391627.SAMN05216464_11054"/>
<dbReference type="RefSeq" id="WP_091151878.1">
    <property type="nucleotide sequence ID" value="NZ_FNAI01000010.1"/>
</dbReference>
<feature type="signal peptide" evidence="1">
    <location>
        <begin position="1"/>
        <end position="18"/>
    </location>
</feature>
<dbReference type="OrthoDB" id="9767990at2"/>
<dbReference type="Gene3D" id="2.60.40.1180">
    <property type="entry name" value="Golgi alpha-mannosidase II"/>
    <property type="match status" value="1"/>
</dbReference>
<dbReference type="InterPro" id="IPR013780">
    <property type="entry name" value="Glyco_hydro_b"/>
</dbReference>
<evidence type="ECO:0000313" key="5">
    <source>
        <dbReference type="Proteomes" id="UP000199072"/>
    </source>
</evidence>
<evidence type="ECO:0000256" key="1">
    <source>
        <dbReference type="SAM" id="SignalP"/>
    </source>
</evidence>
<evidence type="ECO:0000259" key="3">
    <source>
        <dbReference type="Pfam" id="PF21258"/>
    </source>
</evidence>